<evidence type="ECO:0000313" key="3">
    <source>
        <dbReference type="Proteomes" id="UP001596105"/>
    </source>
</evidence>
<reference evidence="3" key="1">
    <citation type="journal article" date="2019" name="Int. J. Syst. Evol. Microbiol.">
        <title>The Global Catalogue of Microorganisms (GCM) 10K type strain sequencing project: providing services to taxonomists for standard genome sequencing and annotation.</title>
        <authorList>
            <consortium name="The Broad Institute Genomics Platform"/>
            <consortium name="The Broad Institute Genome Sequencing Center for Infectious Disease"/>
            <person name="Wu L."/>
            <person name="Ma J."/>
        </authorList>
    </citation>
    <scope>NUCLEOTIDE SEQUENCE [LARGE SCALE GENOMIC DNA]</scope>
    <source>
        <strain evidence="3">CCUG 57113</strain>
    </source>
</reference>
<evidence type="ECO:0000313" key="2">
    <source>
        <dbReference type="EMBL" id="MFC5468442.1"/>
    </source>
</evidence>
<feature type="compositionally biased region" description="Basic and acidic residues" evidence="1">
    <location>
        <begin position="9"/>
        <end position="20"/>
    </location>
</feature>
<accession>A0ABW0LUF6</accession>
<dbReference type="Proteomes" id="UP001596105">
    <property type="component" value="Unassembled WGS sequence"/>
</dbReference>
<dbReference type="RefSeq" id="WP_378081628.1">
    <property type="nucleotide sequence ID" value="NZ_JBHSMH010000011.1"/>
</dbReference>
<comment type="caution">
    <text evidence="2">The sequence shown here is derived from an EMBL/GenBank/DDBJ whole genome shotgun (WGS) entry which is preliminary data.</text>
</comment>
<proteinExistence type="predicted"/>
<keyword evidence="3" id="KW-1185">Reference proteome</keyword>
<sequence length="42" mass="5011">MGKAGRRKQAGDTKPKGKAWREYRPSRFVRWLVRRAGQWKPL</sequence>
<dbReference type="EMBL" id="JBHSMH010000011">
    <property type="protein sequence ID" value="MFC5468442.1"/>
    <property type="molecule type" value="Genomic_DNA"/>
</dbReference>
<protein>
    <submittedName>
        <fullName evidence="2">Uncharacterized protein</fullName>
    </submittedName>
</protein>
<name>A0ABW0LUF6_9BACL</name>
<organism evidence="2 3">
    <name type="scientific">Cohnella suwonensis</name>
    <dbReference type="NCBI Taxonomy" id="696072"/>
    <lineage>
        <taxon>Bacteria</taxon>
        <taxon>Bacillati</taxon>
        <taxon>Bacillota</taxon>
        <taxon>Bacilli</taxon>
        <taxon>Bacillales</taxon>
        <taxon>Paenibacillaceae</taxon>
        <taxon>Cohnella</taxon>
    </lineage>
</organism>
<evidence type="ECO:0000256" key="1">
    <source>
        <dbReference type="SAM" id="MobiDB-lite"/>
    </source>
</evidence>
<gene>
    <name evidence="2" type="ORF">ACFPPD_06895</name>
</gene>
<feature type="region of interest" description="Disordered" evidence="1">
    <location>
        <begin position="1"/>
        <end position="20"/>
    </location>
</feature>